<accession>G7E908</accession>
<dbReference type="Gene3D" id="2.60.40.380">
    <property type="entry name" value="Purple acid phosphatase-like, N-terminal"/>
    <property type="match status" value="1"/>
</dbReference>
<dbReference type="Proteomes" id="UP000009131">
    <property type="component" value="Unassembled WGS sequence"/>
</dbReference>
<proteinExistence type="predicted"/>
<feature type="chain" id="PRO_5009955848" description="Alkaline phosphatase" evidence="2">
    <location>
        <begin position="21"/>
        <end position="582"/>
    </location>
</feature>
<dbReference type="InterPro" id="IPR038607">
    <property type="entry name" value="PhoD-like_sf"/>
</dbReference>
<reference evidence="5 6" key="1">
    <citation type="journal article" date="2011" name="J. Gen. Appl. Microbiol.">
        <title>Draft genome sequencing of the enigmatic basidiomycete Mixia osmundae.</title>
        <authorList>
            <person name="Nishida H."/>
            <person name="Nagatsuka Y."/>
            <person name="Sugiyama J."/>
        </authorList>
    </citation>
    <scope>NUCLEOTIDE SEQUENCE [LARGE SCALE GENOMIC DNA]</scope>
    <source>
        <strain evidence="6">CBS 9802 / IAM 14324 / JCM 22182 / KY 12970</strain>
    </source>
</reference>
<keyword evidence="1 2" id="KW-0732">Signal</keyword>
<dbReference type="SUPFAM" id="SSF56300">
    <property type="entry name" value="Metallo-dependent phosphatases"/>
    <property type="match status" value="1"/>
</dbReference>
<sequence length="582" mass="64551">MRPATAWTCLLACIAPAANAVSLAELESNVAYKSPSLEVRALEVPLHRVHQRLVKRGSNSSSYYTGKVSFPLGIASGDPYQDGILLWTMPHAQSTQAAICLTYAVSKSSSMSKPVATGKASTTQDVSYSYKVIVSGLQPYTQYYYQFTSCAGASKGKSQVGRFKTLPSEKVEQPFSVAFFSCSNWPAGWFNSYGDFAKRNIDYSVHLGDYIYEYAAGDYGNATAIGRAIDSPLNELATLKDYEMRHRQYKTDPDSQAFHAHAAHIAVWDDHEVADNSYKAGSADSNNTVQGEVGGLKFSQRKANAVTAYYRFMPIRQVSTDDKLRIYRTFRVGKLATLVMLDTRHYDRDLTDLYYNTDYVASISGNQNRSIMGTKEEHWLYNQFSQIAKNGTQWPLIGQQVVFANEYYDETGFDFDYDAWSGYKANAQRLLDHLKSNKLQNTIILSGDSHANWVNDITRNDTAYDPVSGKGSVAVEFAGTAVSSPSSYGKNLTSAEYTQRAKNLTAVNPFLKWAEGEKRGYFALNVTKDVVTSTFYAMRYQNKRSSEVDINAVFHVDAGANRIRRPVAGKSVTYGSLGQGGS</sequence>
<dbReference type="PANTHER" id="PTHR43606">
    <property type="entry name" value="PHOSPHATASE, PUTATIVE (AFU_ORTHOLOGUE AFUA_6G08710)-RELATED"/>
    <property type="match status" value="1"/>
</dbReference>
<dbReference type="STRING" id="764103.G7E908"/>
<dbReference type="Gene3D" id="3.60.21.70">
    <property type="entry name" value="PhoD-like phosphatase"/>
    <property type="match status" value="1"/>
</dbReference>
<name>G7E908_MIXOS</name>
<dbReference type="InterPro" id="IPR052900">
    <property type="entry name" value="Phospholipid_Metab_Enz"/>
</dbReference>
<dbReference type="eggNOG" id="ENOG502QU5W">
    <property type="taxonomic scope" value="Eukaryota"/>
</dbReference>
<dbReference type="HOGENOM" id="CLU_015982_0_0_1"/>
<dbReference type="AlphaFoldDB" id="G7E908"/>
<evidence type="ECO:0008006" key="7">
    <source>
        <dbReference type="Google" id="ProtNLM"/>
    </source>
</evidence>
<dbReference type="PANTHER" id="PTHR43606:SF7">
    <property type="entry name" value="PHOSPHATASE, PUTATIVE (AFU_ORTHOLOGUE AFUA_6G08710)-RELATED"/>
    <property type="match status" value="1"/>
</dbReference>
<feature type="domain" description="PhoD-like phosphatase metallophosphatase" evidence="3">
    <location>
        <begin position="178"/>
        <end position="535"/>
    </location>
</feature>
<feature type="domain" description="Phospholipase D N-terminal" evidence="4">
    <location>
        <begin position="72"/>
        <end position="165"/>
    </location>
</feature>
<evidence type="ECO:0000256" key="1">
    <source>
        <dbReference type="ARBA" id="ARBA00022729"/>
    </source>
</evidence>
<organism evidence="5 6">
    <name type="scientific">Mixia osmundae (strain CBS 9802 / IAM 14324 / JCM 22182 / KY 12970)</name>
    <dbReference type="NCBI Taxonomy" id="764103"/>
    <lineage>
        <taxon>Eukaryota</taxon>
        <taxon>Fungi</taxon>
        <taxon>Dikarya</taxon>
        <taxon>Basidiomycota</taxon>
        <taxon>Pucciniomycotina</taxon>
        <taxon>Mixiomycetes</taxon>
        <taxon>Mixiales</taxon>
        <taxon>Mixiaceae</taxon>
        <taxon>Mixia</taxon>
    </lineage>
</organism>
<dbReference type="InterPro" id="IPR029052">
    <property type="entry name" value="Metallo-depent_PP-like"/>
</dbReference>
<dbReference type="OMA" id="SCANWEA"/>
<dbReference type="EMBL" id="BABT02000220">
    <property type="protein sequence ID" value="GAA99626.1"/>
    <property type="molecule type" value="Genomic_DNA"/>
</dbReference>
<evidence type="ECO:0000259" key="3">
    <source>
        <dbReference type="Pfam" id="PF09423"/>
    </source>
</evidence>
<evidence type="ECO:0000256" key="2">
    <source>
        <dbReference type="SAM" id="SignalP"/>
    </source>
</evidence>
<dbReference type="InterPro" id="IPR008963">
    <property type="entry name" value="Purple_acid_Pase-like_N"/>
</dbReference>
<feature type="signal peptide" evidence="2">
    <location>
        <begin position="1"/>
        <end position="20"/>
    </location>
</feature>
<evidence type="ECO:0000313" key="6">
    <source>
        <dbReference type="Proteomes" id="UP000009131"/>
    </source>
</evidence>
<dbReference type="Pfam" id="PF09423">
    <property type="entry name" value="PhoD"/>
    <property type="match status" value="1"/>
</dbReference>
<gene>
    <name evidence="5" type="primary">Mo06327</name>
    <name evidence="5" type="ORF">E5Q_06327</name>
</gene>
<comment type="caution">
    <text evidence="5">The sequence shown here is derived from an EMBL/GenBank/DDBJ whole genome shotgun (WGS) entry which is preliminary data.</text>
</comment>
<dbReference type="CDD" id="cd07389">
    <property type="entry name" value="MPP_PhoD"/>
    <property type="match status" value="1"/>
</dbReference>
<evidence type="ECO:0000313" key="5">
    <source>
        <dbReference type="EMBL" id="GAA99626.1"/>
    </source>
</evidence>
<dbReference type="GO" id="GO:0046872">
    <property type="term" value="F:metal ion binding"/>
    <property type="evidence" value="ECO:0007669"/>
    <property type="project" value="InterPro"/>
</dbReference>
<dbReference type="RefSeq" id="XP_014568840.1">
    <property type="nucleotide sequence ID" value="XM_014713354.1"/>
</dbReference>
<reference evidence="5 6" key="2">
    <citation type="journal article" date="2012" name="Open Biol.">
        <title>Characteristics of nucleosomes and linker DNA regions on the genome of the basidiomycete Mixia osmundae revealed by mono- and dinucleosome mapping.</title>
        <authorList>
            <person name="Nishida H."/>
            <person name="Kondo S."/>
            <person name="Matsumoto T."/>
            <person name="Suzuki Y."/>
            <person name="Yoshikawa H."/>
            <person name="Taylor T.D."/>
            <person name="Sugiyama J."/>
        </authorList>
    </citation>
    <scope>NUCLEOTIDE SEQUENCE [LARGE SCALE GENOMIC DNA]</scope>
    <source>
        <strain evidence="6">CBS 9802 / IAM 14324 / JCM 22182 / KY 12970</strain>
    </source>
</reference>
<dbReference type="SUPFAM" id="SSF49363">
    <property type="entry name" value="Purple acid phosphatase, N-terminal domain"/>
    <property type="match status" value="1"/>
</dbReference>
<keyword evidence="6" id="KW-1185">Reference proteome</keyword>
<dbReference type="InterPro" id="IPR032093">
    <property type="entry name" value="PhoD_N"/>
</dbReference>
<evidence type="ECO:0000259" key="4">
    <source>
        <dbReference type="Pfam" id="PF16655"/>
    </source>
</evidence>
<dbReference type="GO" id="GO:0003993">
    <property type="term" value="F:acid phosphatase activity"/>
    <property type="evidence" value="ECO:0007669"/>
    <property type="project" value="InterPro"/>
</dbReference>
<dbReference type="OrthoDB" id="29024at2759"/>
<dbReference type="Pfam" id="PF16655">
    <property type="entry name" value="PhoD_N"/>
    <property type="match status" value="1"/>
</dbReference>
<dbReference type="InterPro" id="IPR018946">
    <property type="entry name" value="PhoD-like_MPP"/>
</dbReference>
<dbReference type="InParanoid" id="G7E908"/>
<protein>
    <recommendedName>
        <fullName evidence="7">Alkaline phosphatase</fullName>
    </recommendedName>
</protein>